<accession>A0AAE8U211</accession>
<evidence type="ECO:0000313" key="3">
    <source>
        <dbReference type="Proteomes" id="UP000291892"/>
    </source>
</evidence>
<proteinExistence type="predicted"/>
<protein>
    <submittedName>
        <fullName evidence="2">Uncharacterized protein</fullName>
    </submittedName>
</protein>
<comment type="caution">
    <text evidence="2">The sequence shown here is derived from an EMBL/GenBank/DDBJ whole genome shotgun (WGS) entry which is preliminary data.</text>
</comment>
<gene>
    <name evidence="2" type="ORF">ELG94_10810</name>
</gene>
<dbReference type="AlphaFoldDB" id="A0AAE8U211"/>
<dbReference type="RefSeq" id="WP_027688421.1">
    <property type="nucleotide sequence ID" value="NZ_CP088108.1"/>
</dbReference>
<feature type="region of interest" description="Disordered" evidence="1">
    <location>
        <begin position="1"/>
        <end position="27"/>
    </location>
</feature>
<dbReference type="Proteomes" id="UP000291892">
    <property type="component" value="Unassembled WGS sequence"/>
</dbReference>
<evidence type="ECO:0000256" key="1">
    <source>
        <dbReference type="SAM" id="MobiDB-lite"/>
    </source>
</evidence>
<evidence type="ECO:0000313" key="2">
    <source>
        <dbReference type="EMBL" id="TBF18789.1"/>
    </source>
</evidence>
<organism evidence="2 3">
    <name type="scientific">Rhizobium ruizarguesonis</name>
    <dbReference type="NCBI Taxonomy" id="2081791"/>
    <lineage>
        <taxon>Bacteria</taxon>
        <taxon>Pseudomonadati</taxon>
        <taxon>Pseudomonadota</taxon>
        <taxon>Alphaproteobacteria</taxon>
        <taxon>Hyphomicrobiales</taxon>
        <taxon>Rhizobiaceae</taxon>
        <taxon>Rhizobium/Agrobacterium group</taxon>
        <taxon>Rhizobium</taxon>
    </lineage>
</organism>
<name>A0AAE8U211_9HYPH</name>
<dbReference type="EMBL" id="SIKX01000001">
    <property type="protein sequence ID" value="TBF18789.1"/>
    <property type="molecule type" value="Genomic_DNA"/>
</dbReference>
<reference evidence="2 3" key="1">
    <citation type="submission" date="2019-02" db="EMBL/GenBank/DDBJ databases">
        <title>The genomic architecture of introgression among sibling species of bacteria.</title>
        <authorList>
            <person name="Cavassim M.I.A."/>
            <person name="Moeskjaer S."/>
            <person name="Moslemi C."/>
            <person name="Fields B."/>
            <person name="Bachmann A."/>
            <person name="Vilhjalmsson B."/>
            <person name="Schierup M.H."/>
            <person name="Young J.P.W."/>
            <person name="Andersen S.U."/>
        </authorList>
    </citation>
    <scope>NUCLEOTIDE SEQUENCE [LARGE SCALE GENOMIC DNA]</scope>
    <source>
        <strain evidence="2 3">SM42</strain>
    </source>
</reference>
<sequence>MIRTDTGGPNIGLSTAAAADVRRERPAQPSCEITALVHVKDKHAQSYDYVFHFAHEQPETPRQHSLAAREHMNIAACIKQVPDSAQIRFQSVTNTIKRPKRIK</sequence>